<protein>
    <submittedName>
        <fullName evidence="1">Uncharacterized protein</fullName>
    </submittedName>
</protein>
<reference evidence="1" key="1">
    <citation type="submission" date="2023-01" db="EMBL/GenBank/DDBJ databases">
        <title>Genome assembly of the deep-sea coral Lophelia pertusa.</title>
        <authorList>
            <person name="Herrera S."/>
            <person name="Cordes E."/>
        </authorList>
    </citation>
    <scope>NUCLEOTIDE SEQUENCE</scope>
    <source>
        <strain evidence="1">USNM1676648</strain>
        <tissue evidence="1">Polyp</tissue>
    </source>
</reference>
<organism evidence="1 2">
    <name type="scientific">Desmophyllum pertusum</name>
    <dbReference type="NCBI Taxonomy" id="174260"/>
    <lineage>
        <taxon>Eukaryota</taxon>
        <taxon>Metazoa</taxon>
        <taxon>Cnidaria</taxon>
        <taxon>Anthozoa</taxon>
        <taxon>Hexacorallia</taxon>
        <taxon>Scleractinia</taxon>
        <taxon>Caryophylliina</taxon>
        <taxon>Caryophylliidae</taxon>
        <taxon>Desmophyllum</taxon>
    </lineage>
</organism>
<gene>
    <name evidence="1" type="ORF">OS493_039211</name>
</gene>
<evidence type="ECO:0000313" key="2">
    <source>
        <dbReference type="Proteomes" id="UP001163046"/>
    </source>
</evidence>
<comment type="caution">
    <text evidence="1">The sequence shown here is derived from an EMBL/GenBank/DDBJ whole genome shotgun (WGS) entry which is preliminary data.</text>
</comment>
<dbReference type="OrthoDB" id="5985067at2759"/>
<accession>A0A9W9YVB4</accession>
<dbReference type="Proteomes" id="UP001163046">
    <property type="component" value="Unassembled WGS sequence"/>
</dbReference>
<evidence type="ECO:0000313" key="1">
    <source>
        <dbReference type="EMBL" id="KAJ7369409.1"/>
    </source>
</evidence>
<keyword evidence="2" id="KW-1185">Reference proteome</keyword>
<sequence length="251" mass="27161">MATVLVRHASATEGGLGATVLTITVMTYTTVLVTVIAWDPMCANVHRDLLSPSVAGAIALKQCMPGTPLGNHGEKQCPDWFYYTCYTVGSVNHCSNKIQRVDCTNRQCNVTQETTSSESCQKCEDLQKCYNHVEKGKCRAWNETRCPHGLVQVDYTDPKRIDNTLLRSNVKVIDPNITIIYSCPVLLPGRDDATSVFVAPRGLGIKAGDVLSSAQAGGLMHAVNETSTIGKICMNKIPSDILSTTAILGQN</sequence>
<proteinExistence type="predicted"/>
<dbReference type="EMBL" id="MU826990">
    <property type="protein sequence ID" value="KAJ7369409.1"/>
    <property type="molecule type" value="Genomic_DNA"/>
</dbReference>
<name>A0A9W9YVB4_9CNID</name>
<dbReference type="AlphaFoldDB" id="A0A9W9YVB4"/>